<evidence type="ECO:0000256" key="2">
    <source>
        <dbReference type="ARBA" id="ARBA00012729"/>
    </source>
</evidence>
<evidence type="ECO:0000259" key="4">
    <source>
        <dbReference type="PROSITE" id="PS51910"/>
    </source>
</evidence>
<sequence length="1330" mass="144800">MKNTNTDKSMGKFKKGLLPSLLLGSLLTLSACGGGGGGGDTPPSPIPVTKLGVQISIPNATGGSIEEGKISGTGIDVVINKQALKRVAGIGAANGGFALVLKEDLNPRDGETASQMGTSNILAGAIDQGNNTYLINVMTDTNGYVHIPFDASKIKSSGNISGIHHFEVISIDGKQDFEVTEDNIPHGLNIKVPVKFFLRDMNNNTIDTNQEIASGSQLQLCAEITRDYNEGVTVFYAQNDMNQNLRQGLKLNDDPFSVTIAAGDDDQTACKTYTVDNKVDKGQESLAQAKSYQYLADDTKNTSIQAQYDTAQPIITVDTDDYINWLNANSWPSDAQFDDKGQFQLADINVHFGHMKSGNEFVNAQDDDVKASCEAFVDGQLDPNVSCSLNNGVLAFTATGDSIFKTHTINLTFTQQGTNVTRSYNNLTIIGANEPGQNVIQWSEQSAGFGNAKGKDQEKDNYPVAGVFSPTAVVVHEDGSTSDQVDYSCEVYDDQTNTVVTGSDCRLEVNTRDIFASVTEYKYTNKDGKISMPSFSVKITAHDASTTDPKLQAHDLTTKNQHLPFPVIDEHDVSLDFIVTDNDNDAHIAKSIKQVKFPQVFNRASGLKAESFAENNGKQIQLTQLKDSSTWQIQDDNAPLNDQVYTVTKLGEAFPEFNWYEHLTVYPTNYAYIDVSDYEGFRNEVFFEFWDETKLNGQTWGLNGPLDLSKVPAVNVPQEDQAILKTGITCAVVDKSGNKLDGECGWFDGMSQYELYVKNLNSDQTGRQIQVYLQDNDTLVAPTAVFPNGKGIEIPDATPPKSKPKLIGYVTNYGVYGNNSCVGGVGGPGHAIPYTSYPIPRKDAFPATGAPIYQATSDTTCDMIDKGDKQTIALQNTDMAEKVKQLTGVAYAFLFVYDNEDLKPKGASLGAIHFSDSWSDLKSDKLGDGGNNDWCNASDMNFRICTTDTRVNTGDDLEWYMNFGNFDAFANLDQYNKDLDKIVSIGGWDAINWGVYRHPANIQNLVDSVQALADHFNITEVDLDVENDGKTDYFFDFMKGELANVINALHENVKTKSGAPLKVSLTIQGDPDIINALKDSVLSKTNIDNLESLNLMTYDLTVAQASGGKTGFNQSLFQPEGGSKDDFTIAKAVDAAITAMPDNKQKINMGLAAYSRAINGPSTLANNHGFANHYTPENSYVLAGDLDRADCSTSLTASNRCASSFNNRYLLQFAKPEDTYDFTVEKDGKTYHVGSTAVINGLKVPQPTGLFGITPATISSYWQDIYANKLAKNTSVFFYTSGADAKDYGRYAQEQGIGGAIMWTIDGDVPVADTKNSLITNFINGFTGNN</sequence>
<dbReference type="PROSITE" id="PS51257">
    <property type="entry name" value="PROKAR_LIPOPROTEIN"/>
    <property type="match status" value="1"/>
</dbReference>
<dbReference type="SUPFAM" id="SSF51445">
    <property type="entry name" value="(Trans)glycosidases"/>
    <property type="match status" value="1"/>
</dbReference>
<reference evidence="5" key="1">
    <citation type="journal article" date="2014" name="Int. J. Syst. Evol. Microbiol.">
        <title>Complete genome sequence of Corynebacterium casei LMG S-19264T (=DSM 44701T), isolated from a smear-ripened cheese.</title>
        <authorList>
            <consortium name="US DOE Joint Genome Institute (JGI-PGF)"/>
            <person name="Walter F."/>
            <person name="Albersmeier A."/>
            <person name="Kalinowski J."/>
            <person name="Ruckert C."/>
        </authorList>
    </citation>
    <scope>NUCLEOTIDE SEQUENCE</scope>
    <source>
        <strain evidence="5">CGMCC 1.15758</strain>
    </source>
</reference>
<dbReference type="InterPro" id="IPR001223">
    <property type="entry name" value="Glyco_hydro18_cat"/>
</dbReference>
<dbReference type="GO" id="GO:0005576">
    <property type="term" value="C:extracellular region"/>
    <property type="evidence" value="ECO:0007669"/>
    <property type="project" value="TreeGrafter"/>
</dbReference>
<dbReference type="GO" id="GO:0006032">
    <property type="term" value="P:chitin catabolic process"/>
    <property type="evidence" value="ECO:0007669"/>
    <property type="project" value="TreeGrafter"/>
</dbReference>
<dbReference type="RefSeq" id="WP_117002801.1">
    <property type="nucleotide sequence ID" value="NZ_BMJS01000015.1"/>
</dbReference>
<name>A0A8J2Z4Z7_9GAMM</name>
<reference evidence="5" key="2">
    <citation type="submission" date="2020-09" db="EMBL/GenBank/DDBJ databases">
        <authorList>
            <person name="Sun Q."/>
            <person name="Zhou Y."/>
        </authorList>
    </citation>
    <scope>NUCLEOTIDE SEQUENCE</scope>
    <source>
        <strain evidence="5">CGMCC 1.15758</strain>
    </source>
</reference>
<evidence type="ECO:0000313" key="6">
    <source>
        <dbReference type="Proteomes" id="UP000636949"/>
    </source>
</evidence>
<dbReference type="EMBL" id="BMJS01000015">
    <property type="protein sequence ID" value="GGF98890.1"/>
    <property type="molecule type" value="Genomic_DNA"/>
</dbReference>
<dbReference type="GO" id="GO:0005975">
    <property type="term" value="P:carbohydrate metabolic process"/>
    <property type="evidence" value="ECO:0007669"/>
    <property type="project" value="InterPro"/>
</dbReference>
<gene>
    <name evidence="5" type="ORF">GCM10010995_15170</name>
</gene>
<comment type="catalytic activity">
    <reaction evidence="1">
        <text>Random endo-hydrolysis of N-acetyl-beta-D-glucosaminide (1-&gt;4)-beta-linkages in chitin and chitodextrins.</text>
        <dbReference type="EC" id="3.2.1.14"/>
    </reaction>
</comment>
<accession>A0A8J2Z4Z7</accession>
<proteinExistence type="predicted"/>
<dbReference type="Gene3D" id="3.20.20.80">
    <property type="entry name" value="Glycosidases"/>
    <property type="match status" value="1"/>
</dbReference>
<dbReference type="EC" id="3.2.1.14" evidence="2"/>
<dbReference type="GO" id="GO:0008061">
    <property type="term" value="F:chitin binding"/>
    <property type="evidence" value="ECO:0007669"/>
    <property type="project" value="InterPro"/>
</dbReference>
<evidence type="ECO:0000256" key="1">
    <source>
        <dbReference type="ARBA" id="ARBA00000822"/>
    </source>
</evidence>
<dbReference type="GO" id="GO:0008843">
    <property type="term" value="F:endochitinase activity"/>
    <property type="evidence" value="ECO:0007669"/>
    <property type="project" value="UniProtKB-EC"/>
</dbReference>
<comment type="caution">
    <text evidence="5">The sequence shown here is derived from an EMBL/GenBank/DDBJ whole genome shotgun (WGS) entry which is preliminary data.</text>
</comment>
<dbReference type="PROSITE" id="PS51910">
    <property type="entry name" value="GH18_2"/>
    <property type="match status" value="1"/>
</dbReference>
<feature type="domain" description="GH18" evidence="4">
    <location>
        <begin position="857"/>
        <end position="1329"/>
    </location>
</feature>
<dbReference type="SMART" id="SM00636">
    <property type="entry name" value="Glyco_18"/>
    <property type="match status" value="1"/>
</dbReference>
<dbReference type="OrthoDB" id="3675244at2"/>
<dbReference type="PANTHER" id="PTHR11177:SF317">
    <property type="entry name" value="CHITINASE 12-RELATED"/>
    <property type="match status" value="1"/>
</dbReference>
<protein>
    <recommendedName>
        <fullName evidence="2">chitinase</fullName>
        <ecNumber evidence="2">3.2.1.14</ecNumber>
    </recommendedName>
</protein>
<keyword evidence="6" id="KW-1185">Reference proteome</keyword>
<feature type="signal peptide" evidence="3">
    <location>
        <begin position="1"/>
        <end position="31"/>
    </location>
</feature>
<dbReference type="InterPro" id="IPR050314">
    <property type="entry name" value="Glycosyl_Hydrlase_18"/>
</dbReference>
<dbReference type="Pfam" id="PF00704">
    <property type="entry name" value="Glyco_hydro_18"/>
    <property type="match status" value="1"/>
</dbReference>
<dbReference type="InterPro" id="IPR017853">
    <property type="entry name" value="GH"/>
</dbReference>
<evidence type="ECO:0000313" key="5">
    <source>
        <dbReference type="EMBL" id="GGF98890.1"/>
    </source>
</evidence>
<keyword evidence="3" id="KW-0732">Signal</keyword>
<evidence type="ECO:0000256" key="3">
    <source>
        <dbReference type="SAM" id="SignalP"/>
    </source>
</evidence>
<dbReference type="PANTHER" id="PTHR11177">
    <property type="entry name" value="CHITINASE"/>
    <property type="match status" value="1"/>
</dbReference>
<organism evidence="5 6">
    <name type="scientific">Cysteiniphilum litorale</name>
    <dbReference type="NCBI Taxonomy" id="2056700"/>
    <lineage>
        <taxon>Bacteria</taxon>
        <taxon>Pseudomonadati</taxon>
        <taxon>Pseudomonadota</taxon>
        <taxon>Gammaproteobacteria</taxon>
        <taxon>Thiotrichales</taxon>
        <taxon>Fastidiosibacteraceae</taxon>
        <taxon>Cysteiniphilum</taxon>
    </lineage>
</organism>
<dbReference type="Proteomes" id="UP000636949">
    <property type="component" value="Unassembled WGS sequence"/>
</dbReference>
<feature type="chain" id="PRO_5035240470" description="chitinase" evidence="3">
    <location>
        <begin position="32"/>
        <end position="1330"/>
    </location>
</feature>
<dbReference type="InterPro" id="IPR011583">
    <property type="entry name" value="Chitinase_II/V-like_cat"/>
</dbReference>